<reference evidence="2 3" key="1">
    <citation type="journal article" date="2017" name="Genome Announc.">
        <title>Draft Genome Sequence of a Sporulating and Motile Strain of Lachnotalea glycerini Isolated from Water in Quebec City, Canada.</title>
        <authorList>
            <person name="Maheux A.F."/>
            <person name="Boudreau D.K."/>
            <person name="Berube E."/>
            <person name="Boissinot M."/>
            <person name="Raymond F."/>
            <person name="Brodeur S."/>
            <person name="Corbeil J."/>
            <person name="Isabel S."/>
            <person name="Omar R.F."/>
            <person name="Bergeron M.G."/>
        </authorList>
    </citation>
    <scope>NUCLEOTIDE SEQUENCE [LARGE SCALE GENOMIC DNA]</scope>
    <source>
        <strain evidence="2 3">CCRI-19302</strain>
    </source>
</reference>
<evidence type="ECO:0000313" key="4">
    <source>
        <dbReference type="Proteomes" id="UP000247523"/>
    </source>
</evidence>
<dbReference type="OrthoDB" id="9802350at2"/>
<dbReference type="SUPFAM" id="SSF56784">
    <property type="entry name" value="HAD-like"/>
    <property type="match status" value="1"/>
</dbReference>
<dbReference type="InterPro" id="IPR023198">
    <property type="entry name" value="PGP-like_dom2"/>
</dbReference>
<proteinExistence type="predicted"/>
<dbReference type="NCBIfam" id="TIGR02254">
    <property type="entry name" value="YjjG_YfnB"/>
    <property type="match status" value="1"/>
</dbReference>
<dbReference type="Pfam" id="PF13419">
    <property type="entry name" value="HAD_2"/>
    <property type="match status" value="1"/>
</dbReference>
<sequence>MNKYSTILFDVDGTLLDFNSTQENALNKVFHNHNYLLNDRIRAIYNEINHGLWQQYEKGMISRDKVIYSRFVKLFQEVGIDGDGIAFEDEYQALLGQGYDLISGAIELLDNLSLTHELYIVTNGVTKTQLSRLRASKIDSYVKNIFVSEATGFQKPMKEYFEYCFKRIPGIEIERTIIVGDSLSSDILGGNNAGIDTCWFNPKEEICTVDVNINYEIKALAQLYDIVK</sequence>
<reference evidence="1 4" key="2">
    <citation type="submission" date="2018-05" db="EMBL/GenBank/DDBJ databases">
        <title>Genomic Encyclopedia of Type Strains, Phase IV (KMG-IV): sequencing the most valuable type-strain genomes for metagenomic binning, comparative biology and taxonomic classification.</title>
        <authorList>
            <person name="Goeker M."/>
        </authorList>
    </citation>
    <scope>NUCLEOTIDE SEQUENCE [LARGE SCALE GENOMIC DNA]</scope>
    <source>
        <strain evidence="1 4">DSM 28816</strain>
    </source>
</reference>
<dbReference type="Proteomes" id="UP000247523">
    <property type="component" value="Unassembled WGS sequence"/>
</dbReference>
<dbReference type="NCBIfam" id="TIGR01549">
    <property type="entry name" value="HAD-SF-IA-v1"/>
    <property type="match status" value="1"/>
</dbReference>
<dbReference type="InterPro" id="IPR041492">
    <property type="entry name" value="HAD_2"/>
</dbReference>
<gene>
    <name evidence="1" type="ORF">C8E03_12314</name>
    <name evidence="2" type="ORF">CG710_018550</name>
</gene>
<dbReference type="Gene3D" id="1.10.150.240">
    <property type="entry name" value="Putative phosphatase, domain 2"/>
    <property type="match status" value="1"/>
</dbReference>
<protein>
    <submittedName>
        <fullName evidence="1">2-haloacid dehalogenase</fullName>
    </submittedName>
    <submittedName>
        <fullName evidence="2">Noncanonical pyrimidine nucleotidase, YjjG family</fullName>
    </submittedName>
</protein>
<keyword evidence="3" id="KW-1185">Reference proteome</keyword>
<evidence type="ECO:0000313" key="3">
    <source>
        <dbReference type="Proteomes" id="UP000216411"/>
    </source>
</evidence>
<dbReference type="InterPro" id="IPR052550">
    <property type="entry name" value="Pyrimidine_5'-ntase_YjjG"/>
</dbReference>
<evidence type="ECO:0000313" key="1">
    <source>
        <dbReference type="EMBL" id="PXV84727.1"/>
    </source>
</evidence>
<dbReference type="Gene3D" id="3.40.50.1000">
    <property type="entry name" value="HAD superfamily/HAD-like"/>
    <property type="match status" value="1"/>
</dbReference>
<dbReference type="GO" id="GO:0008253">
    <property type="term" value="F:5'-nucleotidase activity"/>
    <property type="evidence" value="ECO:0007669"/>
    <property type="project" value="InterPro"/>
</dbReference>
<dbReference type="InterPro" id="IPR036412">
    <property type="entry name" value="HAD-like_sf"/>
</dbReference>
<reference evidence="2" key="3">
    <citation type="submission" date="2018-07" db="EMBL/GenBank/DDBJ databases">
        <authorList>
            <person name="Quirk P.G."/>
            <person name="Krulwich T.A."/>
        </authorList>
    </citation>
    <scope>NUCLEOTIDE SEQUENCE</scope>
    <source>
        <strain evidence="2">CCRI-19302</strain>
    </source>
</reference>
<dbReference type="InterPro" id="IPR023214">
    <property type="entry name" value="HAD_sf"/>
</dbReference>
<evidence type="ECO:0000313" key="2">
    <source>
        <dbReference type="EMBL" id="RDY29294.1"/>
    </source>
</evidence>
<dbReference type="Proteomes" id="UP000216411">
    <property type="component" value="Unassembled WGS sequence"/>
</dbReference>
<dbReference type="EMBL" id="QICS01000023">
    <property type="protein sequence ID" value="PXV84727.1"/>
    <property type="molecule type" value="Genomic_DNA"/>
</dbReference>
<dbReference type="AlphaFoldDB" id="A0A255I766"/>
<organism evidence="1 4">
    <name type="scientific">Lachnotalea glycerini</name>
    <dbReference type="NCBI Taxonomy" id="1763509"/>
    <lineage>
        <taxon>Bacteria</taxon>
        <taxon>Bacillati</taxon>
        <taxon>Bacillota</taxon>
        <taxon>Clostridia</taxon>
        <taxon>Lachnospirales</taxon>
        <taxon>Lachnospiraceae</taxon>
        <taxon>Lachnotalea</taxon>
    </lineage>
</organism>
<dbReference type="RefSeq" id="WP_094378948.1">
    <property type="nucleotide sequence ID" value="NZ_NOKA02000069.1"/>
</dbReference>
<dbReference type="PANTHER" id="PTHR47478:SF1">
    <property type="entry name" value="PYRIMIDINE 5'-NUCLEOTIDASE YJJG"/>
    <property type="match status" value="1"/>
</dbReference>
<accession>A0A255I766</accession>
<dbReference type="SFLD" id="SFLDG01129">
    <property type="entry name" value="C1.5:_HAD__Beta-PGM__Phosphata"/>
    <property type="match status" value="1"/>
</dbReference>
<name>A0A255I766_9FIRM</name>
<dbReference type="PANTHER" id="PTHR47478">
    <property type="match status" value="1"/>
</dbReference>
<dbReference type="CDD" id="cd04305">
    <property type="entry name" value="HAD_Neu5Ac-Pase_like"/>
    <property type="match status" value="1"/>
</dbReference>
<dbReference type="SFLD" id="SFLDS00003">
    <property type="entry name" value="Haloacid_Dehalogenase"/>
    <property type="match status" value="1"/>
</dbReference>
<dbReference type="EMBL" id="NOKA02000069">
    <property type="protein sequence ID" value="RDY29294.1"/>
    <property type="molecule type" value="Genomic_DNA"/>
</dbReference>
<comment type="caution">
    <text evidence="1">The sequence shown here is derived from an EMBL/GenBank/DDBJ whole genome shotgun (WGS) entry which is preliminary data.</text>
</comment>
<dbReference type="InterPro" id="IPR011951">
    <property type="entry name" value="HAD-SF_hydro_IA_YjjG/PynA"/>
</dbReference>
<dbReference type="InterPro" id="IPR006439">
    <property type="entry name" value="HAD-SF_hydro_IA"/>
</dbReference>